<dbReference type="AlphaFoldDB" id="A0A3Q8ERJ6"/>
<name>A0A3Q8ERJ6_9PROT</name>
<dbReference type="Pfam" id="PF03658">
    <property type="entry name" value="Ub-RnfH"/>
    <property type="match status" value="1"/>
</dbReference>
<comment type="similarity">
    <text evidence="1">Belongs to the UPF0125 (RnfH) family.</text>
</comment>
<dbReference type="PANTHER" id="PTHR37483:SF1">
    <property type="entry name" value="UPF0125 PROTEIN RATB"/>
    <property type="match status" value="1"/>
</dbReference>
<dbReference type="InterPro" id="IPR005346">
    <property type="entry name" value="RnfH"/>
</dbReference>
<dbReference type="EMBL" id="CP025628">
    <property type="protein sequence ID" value="AWD32439.1"/>
    <property type="molecule type" value="Genomic_DNA"/>
</dbReference>
<dbReference type="RefSeq" id="WP_108673850.1">
    <property type="nucleotide sequence ID" value="NZ_CP025628.1"/>
</dbReference>
<reference evidence="2 3" key="1">
    <citation type="journal article" date="2018" name="Parasitology">
        <title>The reduced genome of Candidatus Kinetoplastibacterium sorsogonicusi, the endosymbiont of Kentomonas sorsogonicus (Trypanosomatidae): loss of the haem-synthesis pathway.</title>
        <authorList>
            <person name="Silva F.M."/>
            <person name="Kostygov A.Y."/>
            <person name="Spodareva V.V."/>
            <person name="Butenko A."/>
            <person name="Tossou R."/>
            <person name="Lukes J."/>
            <person name="Yurchenko V."/>
            <person name="Alves J.M.P."/>
        </authorList>
    </citation>
    <scope>NUCLEOTIDE SEQUENCE [LARGE SCALE GENOMIC DNA]</scope>
    <source>
        <strain evidence="2 3">MF-08</strain>
    </source>
</reference>
<dbReference type="InterPro" id="IPR037021">
    <property type="entry name" value="RnfH_sf"/>
</dbReference>
<evidence type="ECO:0000313" key="3">
    <source>
        <dbReference type="Proteomes" id="UP000266796"/>
    </source>
</evidence>
<proteinExistence type="inferred from homology"/>
<dbReference type="PANTHER" id="PTHR37483">
    <property type="entry name" value="UPF0125 PROTEIN RATB"/>
    <property type="match status" value="1"/>
</dbReference>
<gene>
    <name evidence="2" type="primary">rnfH</name>
    <name evidence="2" type="ORF">CKSOR_00318</name>
</gene>
<accession>A0A3Q8ERJ6</accession>
<dbReference type="Gene3D" id="3.10.20.280">
    <property type="entry name" value="RnfH-like"/>
    <property type="match status" value="1"/>
</dbReference>
<dbReference type="Proteomes" id="UP000266796">
    <property type="component" value="Chromosome"/>
</dbReference>
<keyword evidence="3" id="KW-1185">Reference proteome</keyword>
<organism evidence="2 3">
    <name type="scientific">Candidatus Kinetoplastidibacterium kentomonadis</name>
    <dbReference type="NCBI Taxonomy" id="1576550"/>
    <lineage>
        <taxon>Bacteria</taxon>
        <taxon>Pseudomonadati</taxon>
        <taxon>Pseudomonadota</taxon>
        <taxon>Betaproteobacteria</taxon>
        <taxon>Candidatus Kinetoplastidibacterium</taxon>
    </lineage>
</organism>
<dbReference type="SUPFAM" id="SSF54285">
    <property type="entry name" value="MoaD/ThiS"/>
    <property type="match status" value="1"/>
</dbReference>
<protein>
    <submittedName>
        <fullName evidence="2">Protein RnfH</fullName>
    </submittedName>
</protein>
<dbReference type="InterPro" id="IPR016155">
    <property type="entry name" value="Mopterin_synth/thiamin_S_b"/>
</dbReference>
<evidence type="ECO:0000256" key="1">
    <source>
        <dbReference type="ARBA" id="ARBA00010645"/>
    </source>
</evidence>
<sequence>MNISKKITVEIFYSHNKNHLWKQVLLLPNNTNISEALLMSDFNIYFPNINPIENGISIFGKIQSKDYILENNDRIDICRPLIFDPHLLRSKIRKFKK</sequence>
<evidence type="ECO:0000313" key="2">
    <source>
        <dbReference type="EMBL" id="AWD32439.1"/>
    </source>
</evidence>
<dbReference type="KEGG" id="kso:CKSOR_00318"/>
<dbReference type="OrthoDB" id="9796575at2"/>